<dbReference type="Pfam" id="PF04082">
    <property type="entry name" value="Fungal_trans"/>
    <property type="match status" value="1"/>
</dbReference>
<dbReference type="PROSITE" id="PS50048">
    <property type="entry name" value="ZN2_CY6_FUNGAL_2"/>
    <property type="match status" value="1"/>
</dbReference>
<evidence type="ECO:0000256" key="2">
    <source>
        <dbReference type="ARBA" id="ARBA00023242"/>
    </source>
</evidence>
<dbReference type="PROSITE" id="PS00463">
    <property type="entry name" value="ZN2_CY6_FUNGAL_1"/>
    <property type="match status" value="1"/>
</dbReference>
<dbReference type="GO" id="GO:0009074">
    <property type="term" value="P:aromatic amino acid family catabolic process"/>
    <property type="evidence" value="ECO:0007669"/>
    <property type="project" value="TreeGrafter"/>
</dbReference>
<feature type="compositionally biased region" description="Basic and acidic residues" evidence="3">
    <location>
        <begin position="656"/>
        <end position="669"/>
    </location>
</feature>
<accession>A0AAF0YLH1</accession>
<evidence type="ECO:0000313" key="5">
    <source>
        <dbReference type="EMBL" id="WOO86334.1"/>
    </source>
</evidence>
<dbReference type="GO" id="GO:0045944">
    <property type="term" value="P:positive regulation of transcription by RNA polymerase II"/>
    <property type="evidence" value="ECO:0007669"/>
    <property type="project" value="TreeGrafter"/>
</dbReference>
<dbReference type="CDD" id="cd00067">
    <property type="entry name" value="GAL4"/>
    <property type="match status" value="1"/>
</dbReference>
<dbReference type="Proteomes" id="UP000827549">
    <property type="component" value="Chromosome 7"/>
</dbReference>
<dbReference type="GO" id="GO:0000981">
    <property type="term" value="F:DNA-binding transcription factor activity, RNA polymerase II-specific"/>
    <property type="evidence" value="ECO:0007669"/>
    <property type="project" value="InterPro"/>
</dbReference>
<dbReference type="GO" id="GO:0008270">
    <property type="term" value="F:zinc ion binding"/>
    <property type="evidence" value="ECO:0007669"/>
    <property type="project" value="InterPro"/>
</dbReference>
<feature type="region of interest" description="Disordered" evidence="3">
    <location>
        <begin position="69"/>
        <end position="139"/>
    </location>
</feature>
<dbReference type="SUPFAM" id="SSF57701">
    <property type="entry name" value="Zn2/Cys6 DNA-binding domain"/>
    <property type="match status" value="1"/>
</dbReference>
<gene>
    <name evidence="5" type="primary">ARO80_4</name>
    <name evidence="5" type="ORF">LOC62_07G009815</name>
</gene>
<dbReference type="AlphaFoldDB" id="A0AAF0YLH1"/>
<sequence>MPPSPDVSDAPEPKRQKRTYRACYPCRARKLKCNFGDPDKPSSGPCARCIRESRECVRSMPAVVRYAVPSNAVELEPSGGPSYRRGGASHHSPPPASPYHPSDVERGYSRAASPTSLYFRPREAPPSPAPVTADDDDFNEDTDAALVSSHLQNPNDALRLLASASSLRYTAPKAPEPSPSAIQDVWSPTASPWMQWEPVLDGALTEQESRALLNFFVLRMSPLYPLVHPHVFDSSYLDTLVQDEGLLLGAIIAIAARYSDVLTKGRAHRIHADVSQWVRSEISRLMDGDLTLRTVSTVEALLLLSEWPMLTDFSRRRKAASEPDSEEARLLQPSQQYDAYCWTSIGSAVRLSQELDLKAAVFKPSDKRGAEDWQQDRVIKTWIYCLNAEQHIASRLGRSAVMQPSMTSRWWESLAVRFESVVPTDRWGSEVFAFGNNAHIMGAIQQHLYWSKEITNTLLQTGDWEAFLRSLHLDMRYIRDKCTHILKMHTIASDLLSLEFHYVVLYSNSLALRSYQQRRRRALARKDPAWETPFLLNAVEGPWVYEALSAARQILDITLNVLEKQGKLRTCPSRIFQHILFATTFLYKALAVGVVQHGMTTVISLLDRTVSALQRAAIDDQHFIAGFAVLLSRLGRRWKLPQGGAREEAGAPDSVLSERDATRRARADEPVDTQPAPPPAIPTQPDPSPFTNVAFSPSDLQVPRGQQWDLPIADHLFVDVEQQDVLFQPIWDAQAATTVSTTSGLYATLLGDILNLEGP</sequence>
<proteinExistence type="predicted"/>
<keyword evidence="1" id="KW-0479">Metal-binding</keyword>
<evidence type="ECO:0000259" key="4">
    <source>
        <dbReference type="PROSITE" id="PS50048"/>
    </source>
</evidence>
<dbReference type="PANTHER" id="PTHR31644">
    <property type="entry name" value="TRANSCRIPTIONAL ACTIVATOR ARO80-RELATED"/>
    <property type="match status" value="1"/>
</dbReference>
<keyword evidence="2" id="KW-0539">Nucleus</keyword>
<dbReference type="InterPro" id="IPR052780">
    <property type="entry name" value="AAA_Catabolism_Regulators"/>
</dbReference>
<protein>
    <submittedName>
        <fullName evidence="5">Transcriptional activator ARO80</fullName>
    </submittedName>
</protein>
<evidence type="ECO:0000256" key="1">
    <source>
        <dbReference type="ARBA" id="ARBA00022723"/>
    </source>
</evidence>
<dbReference type="Pfam" id="PF00172">
    <property type="entry name" value="Zn_clus"/>
    <property type="match status" value="1"/>
</dbReference>
<dbReference type="RefSeq" id="XP_062632360.1">
    <property type="nucleotide sequence ID" value="XM_062776376.1"/>
</dbReference>
<feature type="compositionally biased region" description="Pro residues" evidence="3">
    <location>
        <begin position="675"/>
        <end position="687"/>
    </location>
</feature>
<dbReference type="CDD" id="cd12148">
    <property type="entry name" value="fungal_TF_MHR"/>
    <property type="match status" value="1"/>
</dbReference>
<organism evidence="5 6">
    <name type="scientific">Vanrija pseudolonga</name>
    <dbReference type="NCBI Taxonomy" id="143232"/>
    <lineage>
        <taxon>Eukaryota</taxon>
        <taxon>Fungi</taxon>
        <taxon>Dikarya</taxon>
        <taxon>Basidiomycota</taxon>
        <taxon>Agaricomycotina</taxon>
        <taxon>Tremellomycetes</taxon>
        <taxon>Trichosporonales</taxon>
        <taxon>Trichosporonaceae</taxon>
        <taxon>Vanrija</taxon>
    </lineage>
</organism>
<evidence type="ECO:0000313" key="6">
    <source>
        <dbReference type="Proteomes" id="UP000827549"/>
    </source>
</evidence>
<keyword evidence="6" id="KW-1185">Reference proteome</keyword>
<dbReference type="EMBL" id="CP086720">
    <property type="protein sequence ID" value="WOO86334.1"/>
    <property type="molecule type" value="Genomic_DNA"/>
</dbReference>
<dbReference type="SMART" id="SM00066">
    <property type="entry name" value="GAL4"/>
    <property type="match status" value="1"/>
</dbReference>
<evidence type="ECO:0000256" key="3">
    <source>
        <dbReference type="SAM" id="MobiDB-lite"/>
    </source>
</evidence>
<dbReference type="GO" id="GO:0005634">
    <property type="term" value="C:nucleus"/>
    <property type="evidence" value="ECO:0007669"/>
    <property type="project" value="TreeGrafter"/>
</dbReference>
<dbReference type="InterPro" id="IPR036864">
    <property type="entry name" value="Zn2-C6_fun-type_DNA-bd_sf"/>
</dbReference>
<dbReference type="InterPro" id="IPR007219">
    <property type="entry name" value="XnlR_reg_dom"/>
</dbReference>
<dbReference type="GO" id="GO:0006351">
    <property type="term" value="P:DNA-templated transcription"/>
    <property type="evidence" value="ECO:0007669"/>
    <property type="project" value="InterPro"/>
</dbReference>
<reference evidence="5" key="1">
    <citation type="submission" date="2023-10" db="EMBL/GenBank/DDBJ databases">
        <authorList>
            <person name="Noh H."/>
        </authorList>
    </citation>
    <scope>NUCLEOTIDE SEQUENCE</scope>
    <source>
        <strain evidence="5">DUCC4014</strain>
    </source>
</reference>
<dbReference type="Gene3D" id="4.10.240.10">
    <property type="entry name" value="Zn(2)-C6 fungal-type DNA-binding domain"/>
    <property type="match status" value="1"/>
</dbReference>
<feature type="region of interest" description="Disordered" evidence="3">
    <location>
        <begin position="643"/>
        <end position="687"/>
    </location>
</feature>
<dbReference type="InterPro" id="IPR001138">
    <property type="entry name" value="Zn2Cys6_DnaBD"/>
</dbReference>
<dbReference type="GO" id="GO:0003677">
    <property type="term" value="F:DNA binding"/>
    <property type="evidence" value="ECO:0007669"/>
    <property type="project" value="InterPro"/>
</dbReference>
<feature type="domain" description="Zn(2)-C6 fungal-type" evidence="4">
    <location>
        <begin position="22"/>
        <end position="58"/>
    </location>
</feature>
<name>A0AAF0YLH1_9TREE</name>
<dbReference type="GeneID" id="87812976"/>
<dbReference type="PANTHER" id="PTHR31644:SF2">
    <property type="entry name" value="TRANSCRIPTIONAL ACTIVATOR ARO80-RELATED"/>
    <property type="match status" value="1"/>
</dbReference>